<sequence>MEKAKDQVLGLERWATRIHHDHNHLNDGSMDLQAKNPEEEDSGAQGGVLKLRKQLDEWHQAWVYGLHPHLFPTDNLDNPPNL</sequence>
<evidence type="ECO:0000313" key="3">
    <source>
        <dbReference type="Proteomes" id="UP000823775"/>
    </source>
</evidence>
<gene>
    <name evidence="2" type="ORF">HAX54_027099</name>
</gene>
<reference evidence="2 3" key="1">
    <citation type="journal article" date="2021" name="BMC Genomics">
        <title>Datura genome reveals duplications of psychoactive alkaloid biosynthetic genes and high mutation rate following tissue culture.</title>
        <authorList>
            <person name="Rajewski A."/>
            <person name="Carter-House D."/>
            <person name="Stajich J."/>
            <person name="Litt A."/>
        </authorList>
    </citation>
    <scope>NUCLEOTIDE SEQUENCE [LARGE SCALE GENOMIC DNA]</scope>
    <source>
        <strain evidence="2">AR-01</strain>
    </source>
</reference>
<protein>
    <submittedName>
        <fullName evidence="2">Uncharacterized protein</fullName>
    </submittedName>
</protein>
<evidence type="ECO:0000313" key="2">
    <source>
        <dbReference type="EMBL" id="MCD9641153.1"/>
    </source>
</evidence>
<comment type="caution">
    <text evidence="2">The sequence shown here is derived from an EMBL/GenBank/DDBJ whole genome shotgun (WGS) entry which is preliminary data.</text>
</comment>
<feature type="region of interest" description="Disordered" evidence="1">
    <location>
        <begin position="22"/>
        <end position="45"/>
    </location>
</feature>
<proteinExistence type="predicted"/>
<evidence type="ECO:0000256" key="1">
    <source>
        <dbReference type="SAM" id="MobiDB-lite"/>
    </source>
</evidence>
<keyword evidence="3" id="KW-1185">Reference proteome</keyword>
<accession>A0ABS8V4H2</accession>
<name>A0ABS8V4H2_DATST</name>
<dbReference type="Proteomes" id="UP000823775">
    <property type="component" value="Unassembled WGS sequence"/>
</dbReference>
<dbReference type="EMBL" id="JACEIK010003295">
    <property type="protein sequence ID" value="MCD9641153.1"/>
    <property type="molecule type" value="Genomic_DNA"/>
</dbReference>
<organism evidence="2 3">
    <name type="scientific">Datura stramonium</name>
    <name type="common">Jimsonweed</name>
    <name type="synonym">Common thornapple</name>
    <dbReference type="NCBI Taxonomy" id="4076"/>
    <lineage>
        <taxon>Eukaryota</taxon>
        <taxon>Viridiplantae</taxon>
        <taxon>Streptophyta</taxon>
        <taxon>Embryophyta</taxon>
        <taxon>Tracheophyta</taxon>
        <taxon>Spermatophyta</taxon>
        <taxon>Magnoliopsida</taxon>
        <taxon>eudicotyledons</taxon>
        <taxon>Gunneridae</taxon>
        <taxon>Pentapetalae</taxon>
        <taxon>asterids</taxon>
        <taxon>lamiids</taxon>
        <taxon>Solanales</taxon>
        <taxon>Solanaceae</taxon>
        <taxon>Solanoideae</taxon>
        <taxon>Datureae</taxon>
        <taxon>Datura</taxon>
    </lineage>
</organism>